<dbReference type="SMART" id="SM00409">
    <property type="entry name" value="IG"/>
    <property type="match status" value="1"/>
</dbReference>
<dbReference type="InterPro" id="IPR013098">
    <property type="entry name" value="Ig_I-set"/>
</dbReference>
<feature type="domain" description="Ig-like" evidence="1">
    <location>
        <begin position="140"/>
        <end position="223"/>
    </location>
</feature>
<dbReference type="Proteomes" id="UP000261520">
    <property type="component" value="Unplaced"/>
</dbReference>
<evidence type="ECO:0000313" key="2">
    <source>
        <dbReference type="Ensembl" id="ENSPMGP00000018601.1"/>
    </source>
</evidence>
<dbReference type="InterPro" id="IPR007110">
    <property type="entry name" value="Ig-like_dom"/>
</dbReference>
<dbReference type="InterPro" id="IPR013106">
    <property type="entry name" value="Ig_V-set"/>
</dbReference>
<dbReference type="SUPFAM" id="SSF48726">
    <property type="entry name" value="Immunoglobulin"/>
    <property type="match status" value="2"/>
</dbReference>
<keyword evidence="3" id="KW-1185">Reference proteome</keyword>
<dbReference type="InterPro" id="IPR042836">
    <property type="entry name" value="SIG15"/>
</dbReference>
<dbReference type="Pfam" id="PF07679">
    <property type="entry name" value="I-set"/>
    <property type="match status" value="1"/>
</dbReference>
<dbReference type="GO" id="GO:0005886">
    <property type="term" value="C:plasma membrane"/>
    <property type="evidence" value="ECO:0007669"/>
    <property type="project" value="TreeGrafter"/>
</dbReference>
<reference evidence="2" key="1">
    <citation type="submission" date="2025-08" db="UniProtKB">
        <authorList>
            <consortium name="Ensembl"/>
        </authorList>
    </citation>
    <scope>IDENTIFICATION</scope>
</reference>
<dbReference type="GO" id="GO:0045124">
    <property type="term" value="P:regulation of bone resorption"/>
    <property type="evidence" value="ECO:0007669"/>
    <property type="project" value="TreeGrafter"/>
</dbReference>
<reference evidence="2" key="2">
    <citation type="submission" date="2025-09" db="UniProtKB">
        <authorList>
            <consortium name="Ensembl"/>
        </authorList>
    </citation>
    <scope>IDENTIFICATION</scope>
</reference>
<evidence type="ECO:0000313" key="3">
    <source>
        <dbReference type="Proteomes" id="UP000261520"/>
    </source>
</evidence>
<name>A0A3B4AQI5_9GOBI</name>
<dbReference type="AlphaFoldDB" id="A0A3B4AQI5"/>
<dbReference type="InterPro" id="IPR003599">
    <property type="entry name" value="Ig_sub"/>
</dbReference>
<feature type="domain" description="Ig-like" evidence="1">
    <location>
        <begin position="5"/>
        <end position="127"/>
    </location>
</feature>
<dbReference type="PANTHER" id="PTHR46942:SF1">
    <property type="entry name" value="SIALIC ACID-BINDING IG-LIKE LECTIN 15"/>
    <property type="match status" value="1"/>
</dbReference>
<dbReference type="PANTHER" id="PTHR46942">
    <property type="entry name" value="SIALIC ACID-BINDING IG-LIKE LECTIN 15"/>
    <property type="match status" value="1"/>
</dbReference>
<dbReference type="PROSITE" id="PS50835">
    <property type="entry name" value="IG_LIKE"/>
    <property type="match status" value="2"/>
</dbReference>
<dbReference type="InterPro" id="IPR036179">
    <property type="entry name" value="Ig-like_dom_sf"/>
</dbReference>
<dbReference type="SMART" id="SM00406">
    <property type="entry name" value="IGv"/>
    <property type="match status" value="1"/>
</dbReference>
<organism evidence="2 3">
    <name type="scientific">Periophthalmus magnuspinnatus</name>
    <dbReference type="NCBI Taxonomy" id="409849"/>
    <lineage>
        <taxon>Eukaryota</taxon>
        <taxon>Metazoa</taxon>
        <taxon>Chordata</taxon>
        <taxon>Craniata</taxon>
        <taxon>Vertebrata</taxon>
        <taxon>Euteleostomi</taxon>
        <taxon>Actinopterygii</taxon>
        <taxon>Neopterygii</taxon>
        <taxon>Teleostei</taxon>
        <taxon>Neoteleostei</taxon>
        <taxon>Acanthomorphata</taxon>
        <taxon>Gobiaria</taxon>
        <taxon>Gobiiformes</taxon>
        <taxon>Gobioidei</taxon>
        <taxon>Gobiidae</taxon>
        <taxon>Oxudercinae</taxon>
        <taxon>Periophthalmus</taxon>
    </lineage>
</organism>
<protein>
    <recommendedName>
        <fullName evidence="1">Ig-like domain-containing protein</fullName>
    </recommendedName>
</protein>
<accession>A0A3B4AQI5</accession>
<sequence>MNLLPCAVLAGDDGWALVVQAEVRAMEGYPVVLPCSFSHPLHSHHASLQVSWRRGHGADSTLVFHCVSRSGAEGCEAALEFSVVFERRYRLEGNPREHDLSLRINGATLQDSGRYYCQVEIQGKEHSDKMGTRVRVEAPPKILSVTLEGSSDSGYSAVCRVQGSPLPDVQWLNPEVLLQGSGAAALTEGPHYRTEGRLRDVQPHAHYTCAATNPLGRDQATLYFLQPVPICAGGVEPLTLLLSLTLGSKVVLLLGAGLWMVSRGAVQRPRWSSCSYSGANETNPPAACCGPTADGALLFAKMSAPVGFR</sequence>
<dbReference type="Pfam" id="PF07686">
    <property type="entry name" value="V-set"/>
    <property type="match status" value="1"/>
</dbReference>
<dbReference type="GO" id="GO:2001204">
    <property type="term" value="P:regulation of osteoclast development"/>
    <property type="evidence" value="ECO:0007669"/>
    <property type="project" value="TreeGrafter"/>
</dbReference>
<dbReference type="InterPro" id="IPR013783">
    <property type="entry name" value="Ig-like_fold"/>
</dbReference>
<dbReference type="STRING" id="409849.ENSPMGP00000018601"/>
<dbReference type="Gene3D" id="2.60.40.10">
    <property type="entry name" value="Immunoglobulins"/>
    <property type="match status" value="2"/>
</dbReference>
<dbReference type="GO" id="GO:0032956">
    <property type="term" value="P:regulation of actin cytoskeleton organization"/>
    <property type="evidence" value="ECO:0007669"/>
    <property type="project" value="TreeGrafter"/>
</dbReference>
<dbReference type="Ensembl" id="ENSPMGT00000019842.1">
    <property type="protein sequence ID" value="ENSPMGP00000018601.1"/>
    <property type="gene ID" value="ENSPMGG00000015181.1"/>
</dbReference>
<proteinExistence type="predicted"/>
<evidence type="ECO:0000259" key="1">
    <source>
        <dbReference type="PROSITE" id="PS50835"/>
    </source>
</evidence>